<feature type="transmembrane region" description="Helical" evidence="5">
    <location>
        <begin position="367"/>
        <end position="388"/>
    </location>
</feature>
<proteinExistence type="predicted"/>
<dbReference type="Pfam" id="PF00610">
    <property type="entry name" value="DEP"/>
    <property type="match status" value="1"/>
</dbReference>
<evidence type="ECO:0000313" key="8">
    <source>
        <dbReference type="Proteomes" id="UP001566132"/>
    </source>
</evidence>
<keyword evidence="3 5" id="KW-1133">Transmembrane helix</keyword>
<feature type="transmembrane region" description="Helical" evidence="5">
    <location>
        <begin position="134"/>
        <end position="156"/>
    </location>
</feature>
<keyword evidence="2 5" id="KW-0812">Transmembrane</keyword>
<feature type="transmembrane region" description="Helical" evidence="5">
    <location>
        <begin position="509"/>
        <end position="531"/>
    </location>
</feature>
<evidence type="ECO:0000259" key="6">
    <source>
        <dbReference type="PROSITE" id="PS50186"/>
    </source>
</evidence>
<dbReference type="SUPFAM" id="SSF81321">
    <property type="entry name" value="Family A G protein-coupled receptor-like"/>
    <property type="match status" value="1"/>
</dbReference>
<dbReference type="GO" id="GO:0016020">
    <property type="term" value="C:membrane"/>
    <property type="evidence" value="ECO:0007669"/>
    <property type="project" value="UniProtKB-SubCell"/>
</dbReference>
<dbReference type="SUPFAM" id="SSF46785">
    <property type="entry name" value="Winged helix' DNA-binding domain"/>
    <property type="match status" value="1"/>
</dbReference>
<feature type="transmembrane region" description="Helical" evidence="5">
    <location>
        <begin position="106"/>
        <end position="128"/>
    </location>
</feature>
<comment type="subcellular location">
    <subcellularLocation>
        <location evidence="1">Membrane</location>
        <topology evidence="1">Multi-pass membrane protein</topology>
    </subcellularLocation>
</comment>
<evidence type="ECO:0000256" key="5">
    <source>
        <dbReference type="SAM" id="Phobius"/>
    </source>
</evidence>
<dbReference type="SMART" id="SM00049">
    <property type="entry name" value="DEP"/>
    <property type="match status" value="1"/>
</dbReference>
<feature type="transmembrane region" description="Helical" evidence="5">
    <location>
        <begin position="259"/>
        <end position="278"/>
    </location>
</feature>
<organism evidence="7 8">
    <name type="scientific">Hypothenemus hampei</name>
    <name type="common">Coffee berry borer</name>
    <dbReference type="NCBI Taxonomy" id="57062"/>
    <lineage>
        <taxon>Eukaryota</taxon>
        <taxon>Metazoa</taxon>
        <taxon>Ecdysozoa</taxon>
        <taxon>Arthropoda</taxon>
        <taxon>Hexapoda</taxon>
        <taxon>Insecta</taxon>
        <taxon>Pterygota</taxon>
        <taxon>Neoptera</taxon>
        <taxon>Endopterygota</taxon>
        <taxon>Coleoptera</taxon>
        <taxon>Polyphaga</taxon>
        <taxon>Cucujiformia</taxon>
        <taxon>Curculionidae</taxon>
        <taxon>Scolytinae</taxon>
        <taxon>Hypothenemus</taxon>
    </lineage>
</organism>
<evidence type="ECO:0000256" key="1">
    <source>
        <dbReference type="ARBA" id="ARBA00004141"/>
    </source>
</evidence>
<dbReference type="CDD" id="cd04443">
    <property type="entry name" value="DEP_GPR155"/>
    <property type="match status" value="1"/>
</dbReference>
<feature type="transmembrane region" description="Helical" evidence="5">
    <location>
        <begin position="325"/>
        <end position="347"/>
    </location>
</feature>
<dbReference type="InterPro" id="IPR051832">
    <property type="entry name" value="mTOR-Rac_regulators"/>
</dbReference>
<dbReference type="InterPro" id="IPR037368">
    <property type="entry name" value="GPR155_DEP"/>
</dbReference>
<feature type="domain" description="DEP" evidence="6">
    <location>
        <begin position="780"/>
        <end position="846"/>
    </location>
</feature>
<reference evidence="7 8" key="1">
    <citation type="submission" date="2024-05" db="EMBL/GenBank/DDBJ databases">
        <title>Genetic variation in Jamaican populations of the coffee berry borer (Hypothenemus hampei).</title>
        <authorList>
            <person name="Errbii M."/>
            <person name="Myrie A."/>
        </authorList>
    </citation>
    <scope>NUCLEOTIDE SEQUENCE [LARGE SCALE GENOMIC DNA]</scope>
    <source>
        <strain evidence="7">JA-Hopewell-2020-01-JO</strain>
        <tissue evidence="7">Whole body</tissue>
    </source>
</reference>
<dbReference type="Pfam" id="PF03547">
    <property type="entry name" value="Mem_trans"/>
    <property type="match status" value="1"/>
</dbReference>
<dbReference type="Gene3D" id="1.20.1070.10">
    <property type="entry name" value="Rhodopsin 7-helix transmembrane proteins"/>
    <property type="match status" value="1"/>
</dbReference>
<accession>A0ABD1ES30</accession>
<evidence type="ECO:0000256" key="3">
    <source>
        <dbReference type="ARBA" id="ARBA00022989"/>
    </source>
</evidence>
<dbReference type="AlphaFoldDB" id="A0ABD1ES30"/>
<feature type="transmembrane region" description="Helical" evidence="5">
    <location>
        <begin position="12"/>
        <end position="30"/>
    </location>
</feature>
<feature type="transmembrane region" description="Helical" evidence="5">
    <location>
        <begin position="470"/>
        <end position="489"/>
    </location>
</feature>
<dbReference type="InterPro" id="IPR036390">
    <property type="entry name" value="WH_DNA-bd_sf"/>
</dbReference>
<feature type="transmembrane region" description="Helical" evidence="5">
    <location>
        <begin position="298"/>
        <end position="318"/>
    </location>
</feature>
<evidence type="ECO:0000256" key="2">
    <source>
        <dbReference type="ARBA" id="ARBA00022692"/>
    </source>
</evidence>
<dbReference type="InterPro" id="IPR004776">
    <property type="entry name" value="Mem_transp_PIN-like"/>
</dbReference>
<protein>
    <recommendedName>
        <fullName evidence="6">DEP domain-containing protein</fullName>
    </recommendedName>
</protein>
<feature type="transmembrane region" description="Helical" evidence="5">
    <location>
        <begin position="72"/>
        <end position="94"/>
    </location>
</feature>
<keyword evidence="4 5" id="KW-0472">Membrane</keyword>
<dbReference type="PROSITE" id="PS50186">
    <property type="entry name" value="DEP"/>
    <property type="match status" value="1"/>
</dbReference>
<dbReference type="PANTHER" id="PTHR22829">
    <property type="entry name" value="DEP DOMAIN PROTEIN"/>
    <property type="match status" value="1"/>
</dbReference>
<feature type="transmembrane region" description="Helical" evidence="5">
    <location>
        <begin position="704"/>
        <end position="725"/>
    </location>
</feature>
<feature type="transmembrane region" description="Helical" evidence="5">
    <location>
        <begin position="400"/>
        <end position="420"/>
    </location>
</feature>
<feature type="transmembrane region" description="Helical" evidence="5">
    <location>
        <begin position="42"/>
        <end position="60"/>
    </location>
</feature>
<gene>
    <name evidence="7" type="ORF">ABEB36_006870</name>
</gene>
<dbReference type="Gene3D" id="1.10.10.10">
    <property type="entry name" value="Winged helix-like DNA-binding domain superfamily/Winged helix DNA-binding domain"/>
    <property type="match status" value="1"/>
</dbReference>
<dbReference type="EMBL" id="JBDJPC010000005">
    <property type="protein sequence ID" value="KAL1501570.1"/>
    <property type="molecule type" value="Genomic_DNA"/>
</dbReference>
<feature type="transmembrane region" description="Helical" evidence="5">
    <location>
        <begin position="671"/>
        <end position="692"/>
    </location>
</feature>
<dbReference type="InterPro" id="IPR000591">
    <property type="entry name" value="DEP_dom"/>
</dbReference>
<feature type="transmembrane region" description="Helical" evidence="5">
    <location>
        <begin position="432"/>
        <end position="458"/>
    </location>
</feature>
<comment type="caution">
    <text evidence="7">The sequence shown here is derived from an EMBL/GenBank/DDBJ whole genome shotgun (WGS) entry which is preliminary data.</text>
</comment>
<evidence type="ECO:0000313" key="7">
    <source>
        <dbReference type="EMBL" id="KAL1501570.1"/>
    </source>
</evidence>
<sequence length="846" mass="94249">MDASAGAVIENLYPALIQCFAVILCGYAAGRMNLISETEAKGMNTFVGTFSLPALIFMSLSELDLSSVNWMFLVSILLAKSIVFLSVIIVTLLVGRPVNLGRSGIFAIFCTQSNDFAIGYPIVAALYKNTHPEYASYLYLVAPINLAVLNPIAFVLMEIYKKRSLVEEEQALLNQEVVSNDGEVHRKRCKMVIIIMKNIFLNPIIFMTFLGIAGNYIFKHQVPLYLGGILSVLGSAFSASSLFLLGLRMVGKIHKLTGATLVVPGILIMVKLIVLPVITREVVNLLHAGSNSSETLDLSTYGFFYGTFPTAPGVFVFATQYLIDIDLIASAMVACTFLSAPLMFVSAKMITITNCDPSEYVKELDSLTLDVSILGVIACVWVIFVFILTKKIWKIPHKITTCLVISHFISCLGAILWNSIKQDHENRSYLQFSLFTIGVYSSRIWTAILSITLLFLQYRSLCFVLKLQSFFFTIGWGIPVIICAVLLIFDKSSNLPFEKQNPNFAYGASQAIVAVSLLVLCFIVTVGCLILHQRYQRRYNRYLDLSNEIANDFNSLVNNDESAVASSSSGNQSVSRTGKCNNGLPTIKEGCCEEVTSPVVDIEDLSVSVQSVHNGDTNNARGCITKFGCQGPQGNSCQAVVGQYQQPIDDDLEPIEEDPDSHDPQILKHTVLLILLLCSMFVGLSLSIWTLVMEQISGVYIELSFLDAILNFGQSILVFIIFGLNSKEVVLPIIKFWRKIWYGANTLNLPAWDELGAETKHVCDQFVTHHLKSCKNTIARDKRWRLRTYKHVFTGTQFVDWLITVGLARDRVEALNYGRHLIEGKVIRHISSVYHFYDRNLLYTFL</sequence>
<dbReference type="PANTHER" id="PTHR22829:SF5">
    <property type="entry name" value="INTEGRAL MEMBRANE PROTEIN GPR155"/>
    <property type="match status" value="1"/>
</dbReference>
<dbReference type="InterPro" id="IPR036388">
    <property type="entry name" value="WH-like_DNA-bd_sf"/>
</dbReference>
<keyword evidence="8" id="KW-1185">Reference proteome</keyword>
<feature type="transmembrane region" description="Helical" evidence="5">
    <location>
        <begin position="224"/>
        <end position="247"/>
    </location>
</feature>
<dbReference type="Proteomes" id="UP001566132">
    <property type="component" value="Unassembled WGS sequence"/>
</dbReference>
<evidence type="ECO:0000256" key="4">
    <source>
        <dbReference type="ARBA" id="ARBA00023136"/>
    </source>
</evidence>
<name>A0ABD1ES30_HYPHA</name>
<feature type="transmembrane region" description="Helical" evidence="5">
    <location>
        <begin position="199"/>
        <end position="218"/>
    </location>
</feature>